<dbReference type="UniPathway" id="UPA00557">
    <property type="reaction ID" value="UER00612"/>
</dbReference>
<dbReference type="RefSeq" id="WP_147152392.1">
    <property type="nucleotide sequence ID" value="NZ_BKAJ01000088.1"/>
</dbReference>
<accession>A0A512NFQ3</accession>
<name>A0A512NFQ3_9HYPH</name>
<comment type="caution">
    <text evidence="8">The sequence shown here is derived from an EMBL/GenBank/DDBJ whole genome shotgun (WGS) entry which is preliminary data.</text>
</comment>
<dbReference type="InterPro" id="IPR002123">
    <property type="entry name" value="Plipid/glycerol_acylTrfase"/>
</dbReference>
<evidence type="ECO:0000313" key="9">
    <source>
        <dbReference type="Proteomes" id="UP000321058"/>
    </source>
</evidence>
<proteinExistence type="predicted"/>
<evidence type="ECO:0000256" key="3">
    <source>
        <dbReference type="ARBA" id="ARBA00013113"/>
    </source>
</evidence>
<evidence type="ECO:0000259" key="7">
    <source>
        <dbReference type="SMART" id="SM00563"/>
    </source>
</evidence>
<keyword evidence="6" id="KW-1133">Transmembrane helix</keyword>
<comment type="catalytic activity">
    <reaction evidence="5">
        <text>sn-glycerol 3-phosphate + an acyl-CoA = a 1-acyl-sn-glycero-3-phosphate + CoA</text>
        <dbReference type="Rhea" id="RHEA:15325"/>
        <dbReference type="ChEBI" id="CHEBI:57287"/>
        <dbReference type="ChEBI" id="CHEBI:57597"/>
        <dbReference type="ChEBI" id="CHEBI:57970"/>
        <dbReference type="ChEBI" id="CHEBI:58342"/>
        <dbReference type="EC" id="2.3.1.15"/>
    </reaction>
</comment>
<dbReference type="PANTHER" id="PTHR12563:SF17">
    <property type="entry name" value="DIHYDROXYACETONE PHOSPHATE ACYLTRANSFERASE"/>
    <property type="match status" value="1"/>
</dbReference>
<dbReference type="InterPro" id="IPR045520">
    <property type="entry name" value="GPAT/DHAPAT_C"/>
</dbReference>
<dbReference type="AlphaFoldDB" id="A0A512NFQ3"/>
<keyword evidence="8" id="KW-0012">Acyltransferase</keyword>
<gene>
    <name evidence="8" type="ORF">RSO01_49440</name>
</gene>
<dbReference type="InterPro" id="IPR022284">
    <property type="entry name" value="GPAT/DHAPAT"/>
</dbReference>
<organism evidence="8 9">
    <name type="scientific">Reyranella soli</name>
    <dbReference type="NCBI Taxonomy" id="1230389"/>
    <lineage>
        <taxon>Bacteria</taxon>
        <taxon>Pseudomonadati</taxon>
        <taxon>Pseudomonadota</taxon>
        <taxon>Alphaproteobacteria</taxon>
        <taxon>Hyphomicrobiales</taxon>
        <taxon>Reyranellaceae</taxon>
        <taxon>Reyranella</taxon>
    </lineage>
</organism>
<keyword evidence="9" id="KW-1185">Reference proteome</keyword>
<comment type="subcellular location">
    <subcellularLocation>
        <location evidence="1">Endomembrane system</location>
        <topology evidence="1">Peripheral membrane protein</topology>
    </subcellularLocation>
</comment>
<evidence type="ECO:0000256" key="6">
    <source>
        <dbReference type="SAM" id="Phobius"/>
    </source>
</evidence>
<dbReference type="SMART" id="SM00563">
    <property type="entry name" value="PlsC"/>
    <property type="match status" value="1"/>
</dbReference>
<evidence type="ECO:0000256" key="2">
    <source>
        <dbReference type="ARBA" id="ARBA00004765"/>
    </source>
</evidence>
<protein>
    <recommendedName>
        <fullName evidence="4">Glycerol-3-phosphate acyltransferase</fullName>
        <ecNumber evidence="3">2.3.1.15</ecNumber>
    </recommendedName>
</protein>
<keyword evidence="8" id="KW-0808">Transferase</keyword>
<feature type="transmembrane region" description="Helical" evidence="6">
    <location>
        <begin position="6"/>
        <end position="29"/>
    </location>
</feature>
<dbReference type="GO" id="GO:0004366">
    <property type="term" value="F:glycerol-3-phosphate O-acyltransferase activity"/>
    <property type="evidence" value="ECO:0007669"/>
    <property type="project" value="UniProtKB-EC"/>
</dbReference>
<evidence type="ECO:0000256" key="4">
    <source>
        <dbReference type="ARBA" id="ARBA00013432"/>
    </source>
</evidence>
<keyword evidence="6" id="KW-0472">Membrane</keyword>
<reference evidence="8 9" key="1">
    <citation type="submission" date="2019-07" db="EMBL/GenBank/DDBJ databases">
        <title>Whole genome shotgun sequence of Reyranella soli NBRC 108950.</title>
        <authorList>
            <person name="Hosoyama A."/>
            <person name="Uohara A."/>
            <person name="Ohji S."/>
            <person name="Ichikawa N."/>
        </authorList>
    </citation>
    <scope>NUCLEOTIDE SEQUENCE [LARGE SCALE GENOMIC DNA]</scope>
    <source>
        <strain evidence="8 9">NBRC 108950</strain>
    </source>
</reference>
<dbReference type="PANTHER" id="PTHR12563">
    <property type="entry name" value="GLYCEROL-3-PHOSPHATE ACYLTRANSFERASE"/>
    <property type="match status" value="1"/>
</dbReference>
<dbReference type="Pfam" id="PF01553">
    <property type="entry name" value="Acyltransferase"/>
    <property type="match status" value="1"/>
</dbReference>
<evidence type="ECO:0000256" key="5">
    <source>
        <dbReference type="ARBA" id="ARBA00048427"/>
    </source>
</evidence>
<evidence type="ECO:0000313" key="8">
    <source>
        <dbReference type="EMBL" id="GEP57778.1"/>
    </source>
</evidence>
<dbReference type="GO" id="GO:0016024">
    <property type="term" value="P:CDP-diacylglycerol biosynthetic process"/>
    <property type="evidence" value="ECO:0007669"/>
    <property type="project" value="UniProtKB-UniPathway"/>
</dbReference>
<dbReference type="EC" id="2.3.1.15" evidence="3"/>
<dbReference type="Proteomes" id="UP000321058">
    <property type="component" value="Unassembled WGS sequence"/>
</dbReference>
<evidence type="ECO:0000256" key="1">
    <source>
        <dbReference type="ARBA" id="ARBA00004184"/>
    </source>
</evidence>
<dbReference type="OrthoDB" id="335193at2"/>
<dbReference type="EMBL" id="BKAJ01000088">
    <property type="protein sequence ID" value="GEP57778.1"/>
    <property type="molecule type" value="Genomic_DNA"/>
</dbReference>
<dbReference type="GO" id="GO:0012505">
    <property type="term" value="C:endomembrane system"/>
    <property type="evidence" value="ECO:0007669"/>
    <property type="project" value="UniProtKB-SubCell"/>
</dbReference>
<comment type="pathway">
    <text evidence="2">Phospholipid metabolism; CDP-diacylglycerol biosynthesis; CDP-diacylglycerol from sn-glycerol 3-phosphate: step 1/3.</text>
</comment>
<feature type="domain" description="Phospholipid/glycerol acyltransferase" evidence="7">
    <location>
        <begin position="151"/>
        <end position="275"/>
    </location>
</feature>
<dbReference type="SUPFAM" id="SSF69593">
    <property type="entry name" value="Glycerol-3-phosphate (1)-acyltransferase"/>
    <property type="match status" value="1"/>
</dbReference>
<dbReference type="Pfam" id="PF19277">
    <property type="entry name" value="GPAT_C"/>
    <property type="match status" value="1"/>
</dbReference>
<sequence>MGEPVTVPLWLFAAIALFAAWSLLDRLLIPSGRWFLRRRLNRLIDRVNQRLAVEIKPFQLTKRQVLIDRLVYDPQVVAAANDYARANNLPREVAMTEVHRYAREIVPTFNAYIYFRLGYSIARAVARFLYRVRLGFADERTMAGVSPGTTVVFVMNHRSNMDYVLVAFLAAERTALSYAVGEWARIWPLQQLIRSMGAYFVRRNSNNPIYRRVLERYVHMATEAGVAQAMYPEGGLSRDGKLREPKLGLFDYMLKSFDPKGSHDIVFVPVALNYDRVLEDRTLLRSLDKELPRRGALFAARTALGFWFSQLGLMLRGRWYRFGYACVNFGGLISARGWLATHAAASDGDLRSLDKDQRFEVIGRLAKDVMAEIASLVPVLPVSLIATVLLEAGEPLDELELKVRAHDLMAHFEGRGAKLYLPRGDRDYAFDVGLRMLELRHMVEEPEAGLFAAVAAERPVLAYYANAIAHLR</sequence>
<keyword evidence="6" id="KW-0812">Transmembrane</keyword>